<feature type="compositionally biased region" description="Acidic residues" evidence="1">
    <location>
        <begin position="509"/>
        <end position="519"/>
    </location>
</feature>
<evidence type="ECO:0000313" key="4">
    <source>
        <dbReference type="Proteomes" id="UP000440578"/>
    </source>
</evidence>
<feature type="compositionally biased region" description="Low complexity" evidence="1">
    <location>
        <begin position="1542"/>
        <end position="1556"/>
    </location>
</feature>
<feature type="compositionally biased region" description="Low complexity" evidence="1">
    <location>
        <begin position="947"/>
        <end position="958"/>
    </location>
</feature>
<gene>
    <name evidence="3" type="primary">FGD6_1</name>
    <name evidence="3" type="ORF">FJT64_027412</name>
</gene>
<feature type="region of interest" description="Disordered" evidence="1">
    <location>
        <begin position="14"/>
        <end position="137"/>
    </location>
</feature>
<feature type="domain" description="DH" evidence="2">
    <location>
        <begin position="1667"/>
        <end position="1856"/>
    </location>
</feature>
<evidence type="ECO:0000259" key="2">
    <source>
        <dbReference type="PROSITE" id="PS50010"/>
    </source>
</evidence>
<feature type="compositionally biased region" description="Low complexity" evidence="1">
    <location>
        <begin position="1436"/>
        <end position="1450"/>
    </location>
</feature>
<feature type="compositionally biased region" description="Low complexity" evidence="1">
    <location>
        <begin position="430"/>
        <end position="443"/>
    </location>
</feature>
<feature type="compositionally biased region" description="Gly residues" evidence="1">
    <location>
        <begin position="1278"/>
        <end position="1295"/>
    </location>
</feature>
<feature type="compositionally biased region" description="Low complexity" evidence="1">
    <location>
        <begin position="459"/>
        <end position="475"/>
    </location>
</feature>
<dbReference type="GO" id="GO:0005737">
    <property type="term" value="C:cytoplasm"/>
    <property type="evidence" value="ECO:0007669"/>
    <property type="project" value="TreeGrafter"/>
</dbReference>
<feature type="compositionally biased region" description="Polar residues" evidence="1">
    <location>
        <begin position="416"/>
        <end position="429"/>
    </location>
</feature>
<feature type="compositionally biased region" description="Basic and acidic residues" evidence="1">
    <location>
        <begin position="58"/>
        <end position="76"/>
    </location>
</feature>
<feature type="region of interest" description="Disordered" evidence="1">
    <location>
        <begin position="169"/>
        <end position="357"/>
    </location>
</feature>
<feature type="compositionally biased region" description="Basic and acidic residues" evidence="1">
    <location>
        <begin position="1381"/>
        <end position="1398"/>
    </location>
</feature>
<feature type="compositionally biased region" description="Basic and acidic residues" evidence="1">
    <location>
        <begin position="561"/>
        <end position="572"/>
    </location>
</feature>
<feature type="compositionally biased region" description="Basic and acidic residues" evidence="1">
    <location>
        <begin position="700"/>
        <end position="710"/>
    </location>
</feature>
<feature type="region of interest" description="Disordered" evidence="1">
    <location>
        <begin position="1246"/>
        <end position="1336"/>
    </location>
</feature>
<comment type="caution">
    <text evidence="3">The sequence shown here is derived from an EMBL/GenBank/DDBJ whole genome shotgun (WGS) entry which is preliminary data.</text>
</comment>
<dbReference type="InterPro" id="IPR051092">
    <property type="entry name" value="FYVE_RhoGEF_PH"/>
</dbReference>
<name>A0A6A4W0K3_AMPAM</name>
<organism evidence="3 4">
    <name type="scientific">Amphibalanus amphitrite</name>
    <name type="common">Striped barnacle</name>
    <name type="synonym">Balanus amphitrite</name>
    <dbReference type="NCBI Taxonomy" id="1232801"/>
    <lineage>
        <taxon>Eukaryota</taxon>
        <taxon>Metazoa</taxon>
        <taxon>Ecdysozoa</taxon>
        <taxon>Arthropoda</taxon>
        <taxon>Crustacea</taxon>
        <taxon>Multicrustacea</taxon>
        <taxon>Cirripedia</taxon>
        <taxon>Thoracica</taxon>
        <taxon>Thoracicalcarea</taxon>
        <taxon>Balanomorpha</taxon>
        <taxon>Balanoidea</taxon>
        <taxon>Balanidae</taxon>
        <taxon>Amphibalaninae</taxon>
        <taxon>Amphibalanus</taxon>
    </lineage>
</organism>
<dbReference type="InterPro" id="IPR035899">
    <property type="entry name" value="DBL_dom_sf"/>
</dbReference>
<feature type="compositionally biased region" description="Low complexity" evidence="1">
    <location>
        <begin position="1060"/>
        <end position="1073"/>
    </location>
</feature>
<feature type="compositionally biased region" description="Polar residues" evidence="1">
    <location>
        <begin position="1113"/>
        <end position="1122"/>
    </location>
</feature>
<dbReference type="PANTHER" id="PTHR12673">
    <property type="entry name" value="FACIOGENITAL DYSPLASIA PROTEIN"/>
    <property type="match status" value="1"/>
</dbReference>
<feature type="compositionally biased region" description="Pro residues" evidence="1">
    <location>
        <begin position="476"/>
        <end position="485"/>
    </location>
</feature>
<feature type="compositionally biased region" description="Basic and acidic residues" evidence="1">
    <location>
        <begin position="580"/>
        <end position="589"/>
    </location>
</feature>
<dbReference type="PANTHER" id="PTHR12673:SF267">
    <property type="entry name" value="PROTEIN CBG10230"/>
    <property type="match status" value="1"/>
</dbReference>
<feature type="compositionally biased region" description="Low complexity" evidence="1">
    <location>
        <begin position="193"/>
        <end position="204"/>
    </location>
</feature>
<feature type="compositionally biased region" description="Acidic residues" evidence="1">
    <location>
        <begin position="240"/>
        <end position="258"/>
    </location>
</feature>
<evidence type="ECO:0000256" key="1">
    <source>
        <dbReference type="SAM" id="MobiDB-lite"/>
    </source>
</evidence>
<feature type="compositionally biased region" description="Low complexity" evidence="1">
    <location>
        <begin position="486"/>
        <end position="508"/>
    </location>
</feature>
<feature type="region of interest" description="Disordered" evidence="1">
    <location>
        <begin position="1608"/>
        <end position="1666"/>
    </location>
</feature>
<dbReference type="Gene3D" id="1.20.900.10">
    <property type="entry name" value="Dbl homology (DH) domain"/>
    <property type="match status" value="1"/>
</dbReference>
<feature type="compositionally biased region" description="Basic residues" evidence="1">
    <location>
        <begin position="1500"/>
        <end position="1514"/>
    </location>
</feature>
<feature type="compositionally biased region" description="Basic and acidic residues" evidence="1">
    <location>
        <begin position="993"/>
        <end position="1008"/>
    </location>
</feature>
<proteinExistence type="predicted"/>
<protein>
    <submittedName>
        <fullName evidence="3">FYVE, RhoGEF and PH domain-containing protein 6</fullName>
    </submittedName>
</protein>
<dbReference type="SUPFAM" id="SSF48065">
    <property type="entry name" value="DBL homology domain (DH-domain)"/>
    <property type="match status" value="1"/>
</dbReference>
<feature type="compositionally biased region" description="Pro residues" evidence="1">
    <location>
        <begin position="1261"/>
        <end position="1277"/>
    </location>
</feature>
<feature type="compositionally biased region" description="Basic and acidic residues" evidence="1">
    <location>
        <begin position="827"/>
        <end position="865"/>
    </location>
</feature>
<feature type="compositionally biased region" description="Basic residues" evidence="1">
    <location>
        <begin position="665"/>
        <end position="677"/>
    </location>
</feature>
<feature type="compositionally biased region" description="Polar residues" evidence="1">
    <location>
        <begin position="799"/>
        <end position="815"/>
    </location>
</feature>
<dbReference type="EMBL" id="VIIS01001305">
    <property type="protein sequence ID" value="KAF0299985.1"/>
    <property type="molecule type" value="Genomic_DNA"/>
</dbReference>
<dbReference type="CDD" id="cd00160">
    <property type="entry name" value="RhoGEF"/>
    <property type="match status" value="1"/>
</dbReference>
<feature type="region of interest" description="Disordered" evidence="1">
    <location>
        <begin position="1435"/>
        <end position="1471"/>
    </location>
</feature>
<dbReference type="SMART" id="SM00325">
    <property type="entry name" value="RhoGEF"/>
    <property type="match status" value="1"/>
</dbReference>
<evidence type="ECO:0000313" key="3">
    <source>
        <dbReference type="EMBL" id="KAF0299985.1"/>
    </source>
</evidence>
<accession>A0A6A4W0K3</accession>
<feature type="region of interest" description="Disordered" evidence="1">
    <location>
        <begin position="1499"/>
        <end position="1575"/>
    </location>
</feature>
<feature type="compositionally biased region" description="Low complexity" evidence="1">
    <location>
        <begin position="1296"/>
        <end position="1309"/>
    </location>
</feature>
<dbReference type="PROSITE" id="PS50010">
    <property type="entry name" value="DH_2"/>
    <property type="match status" value="1"/>
</dbReference>
<feature type="region of interest" description="Disordered" evidence="1">
    <location>
        <begin position="1046"/>
        <end position="1186"/>
    </location>
</feature>
<feature type="region of interest" description="Disordered" evidence="1">
    <location>
        <begin position="378"/>
        <end position="1033"/>
    </location>
</feature>
<feature type="compositionally biased region" description="Low complexity" evidence="1">
    <location>
        <begin position="303"/>
        <end position="313"/>
    </location>
</feature>
<keyword evidence="4" id="KW-1185">Reference proteome</keyword>
<dbReference type="OrthoDB" id="245697at2759"/>
<feature type="compositionally biased region" description="Pro residues" evidence="1">
    <location>
        <begin position="1628"/>
        <end position="1639"/>
    </location>
</feature>
<dbReference type="Pfam" id="PF00621">
    <property type="entry name" value="RhoGEF"/>
    <property type="match status" value="1"/>
</dbReference>
<dbReference type="Proteomes" id="UP000440578">
    <property type="component" value="Unassembled WGS sequence"/>
</dbReference>
<dbReference type="InterPro" id="IPR000219">
    <property type="entry name" value="DH_dom"/>
</dbReference>
<feature type="compositionally biased region" description="Basic and acidic residues" evidence="1">
    <location>
        <begin position="274"/>
        <end position="288"/>
    </location>
</feature>
<reference evidence="3 4" key="1">
    <citation type="submission" date="2019-07" db="EMBL/GenBank/DDBJ databases">
        <title>Draft genome assembly of a fouling barnacle, Amphibalanus amphitrite (Darwin, 1854): The first reference genome for Thecostraca.</title>
        <authorList>
            <person name="Kim W."/>
        </authorList>
    </citation>
    <scope>NUCLEOTIDE SEQUENCE [LARGE SCALE GENOMIC DNA]</scope>
    <source>
        <strain evidence="3">SNU_AA5</strain>
        <tissue evidence="3">Soma without cirri and trophi</tissue>
    </source>
</reference>
<feature type="compositionally biased region" description="Basic and acidic residues" evidence="1">
    <location>
        <begin position="169"/>
        <end position="192"/>
    </location>
</feature>
<sequence>MAAAACERVKSGNWLGRHKRCSSEPAGDDSADIAPSAASERGSTPTFQAAARSISQELVRERDQSLTERWTDSLRKSRDRLRKRFSLKDERRPASEPAGGAAAEEDDPSPPLPVGSDGQERRSRRDGAKRADVFLQPVRRFGKVASRSAVGKPVVRFAKTCRRDVPKPYRFIRDKLRSRSSEPQRLRSDSPRPRSLSPSNGGSNNEDEIVFAFGTAKEQEEHIYDPVGEPPEVDRTIRDADDEDDADDVSPVVEEPEDDFSRFSRFSKTQYEQEPARKTESARSEPEQSSRTPTPCLKDTSDSGRNSRPGSRSSRTEDFPKSVRFGKKRVSDGSDSVGVRFKPLSTSSSQDEDVGSYHGLQRVRVQLKDDATGLNIVSKIAQQQPQQQTPPQPDVVALPPIEIRQLDEPPRVLRPRSNQSTPESPVSSDTTPVFTPVETTPPVSASTPSEPARGKKQRALPSWASSSKPAPAVVPNDPPPPPPPAAVAGPSVTPVRAAVTVETTVVSYEEPEPDPEPEQISEPSPPEITLTTDCRPPRPPPPAPETLERCRRPLQAIDNIQKTEPKTKEPPAPREPYQPKIREYAESRRALTLKPPRKKKRSDATDPRSQSADQADRADERTIAIFGTVTRPARTKRRGVSASAVDRAPISREPPPRPPPPAPRRPPRGRSGSRGRRAAVSLNDVRYADESATEESADYGDGRSYRRLLDDADQGPYRPTRSLTRPARRSLPQSTVTGRLVVGGGQIRVQGDEETPPARPSRGGRGQLEPTSRGHNDTFDSIGEGPDAAHETVQRAPGSVTSEGPRSLHSFQQEELGSGDELMLIVHDSERDGHGDSGRREPELCLVSRQKEGKENQPEGDRESSPEVQLRKLTPGRPEYAHVRKRSSLLLREQEANYDYPPPVPKKLNDLRPSSPSAPPRRRPASLSPGRAGLDGNTTWPKRRHTTAPADSDVTDAPVAPPPRTVRRSKVRSSTVPRGFKANRSMRPTLYHLAKEQRSQEDGVDMKNRPLPPPPPPPRKKPSGYSNPSLNADCVAATEAPVVVQMQTQETAPAPPPVAETPVNETPAVVAASPAPPAPEPEPVEMVGVSPAGSDQELSSQATDAPSEITLRSEGSQATLTSGRDPGCESTDDEFFSMASEADGRRRTPTSPTDRGKQDSPASGSAKPPGQQQLEKHQQQQQQAGLVAAAPRHVLVPHFIQRVSTSEMDAASANILDLTAGRIKVTELEVDRIYIREGRVKLICHEEGSDDEGAGAGGRTAPPPPSPAEPRLPPADGPPGGASGTDGGSGGGGQPAGAAGSAPRSAAAGGAAGGTGEPSSSSDSSSESRAPDPALLRELDAVENQLRQIGSCLQEIQRGGCRGRSEPVPSAPPAAGRHFIPRRDGDSDDSAAKRKSAECEDASPPRSPVAAGPSVHARLEGIKTALEQVISPERQALSASAAQSSAAPAAGDTDSRAPAPAAQCAPDNDSECIYGIPAEVADAPGRRVRLSQLFSSFGKGLRRRSGARKERRAHSQFYVDLDRSDSDSSGLEQHPRPHSDPSLDSSSSGSGTRSSSETVVMGGTTSQPERRVIPKHQLVKHQPADGCLQYARVIQEFSSNLQNLCRQVPNGNTIGSTGGGTSDEAPDPDPATEPPPPPAAENSDSDSESETLHTACDQPPPSPDASRSFLVAKEMMTSEETFVDALRLLNEDFRAAALSVPPDASPAGIPAADLDQILVHLPSLQKLNEELLADLRARVANWSRQPRIADVIVRKGPFLKLYSAYIHDFQAQSHMLDDCRSRYPGFDAAVTKFEASPRCQKLSVKHYMLKPVQRLPQYRLLLQDYLRRLEVGSDDYDNTLRALEVVCEVAEHANKSMKEGVSTENWGHVLMSQPASRTHHHVRDSA</sequence>
<feature type="compositionally biased region" description="Low complexity" evidence="1">
    <location>
        <begin position="1317"/>
        <end position="1328"/>
    </location>
</feature>
<dbReference type="GO" id="GO:0005085">
    <property type="term" value="F:guanyl-nucleotide exchange factor activity"/>
    <property type="evidence" value="ECO:0007669"/>
    <property type="project" value="InterPro"/>
</dbReference>
<feature type="compositionally biased region" description="Pro residues" evidence="1">
    <location>
        <begin position="652"/>
        <end position="664"/>
    </location>
</feature>
<feature type="region of interest" description="Disordered" evidence="1">
    <location>
        <begin position="1359"/>
        <end position="1416"/>
    </location>
</feature>
<feature type="compositionally biased region" description="Basic and acidic residues" evidence="1">
    <location>
        <begin position="118"/>
        <end position="132"/>
    </location>
</feature>